<protein>
    <submittedName>
        <fullName evidence="2">Ribonuclease H</fullName>
    </submittedName>
</protein>
<dbReference type="InterPro" id="IPR043502">
    <property type="entry name" value="DNA/RNA_pol_sf"/>
</dbReference>
<comment type="caution">
    <text evidence="2">The sequence shown here is derived from an EMBL/GenBank/DDBJ whole genome shotgun (WGS) entry which is preliminary data.</text>
</comment>
<dbReference type="EMBL" id="ASHM01049462">
    <property type="protein sequence ID" value="PNX85730.1"/>
    <property type="molecule type" value="Genomic_DNA"/>
</dbReference>
<dbReference type="SUPFAM" id="SSF56672">
    <property type="entry name" value="DNA/RNA polymerases"/>
    <property type="match status" value="1"/>
</dbReference>
<evidence type="ECO:0000313" key="3">
    <source>
        <dbReference type="Proteomes" id="UP000236291"/>
    </source>
</evidence>
<dbReference type="STRING" id="57577.A0A2K3M4M4"/>
<reference evidence="2 3" key="2">
    <citation type="journal article" date="2017" name="Front. Plant Sci.">
        <title>Gene Classification and Mining of Molecular Markers Useful in Red Clover (Trifolium pratense) Breeding.</title>
        <authorList>
            <person name="Istvanek J."/>
            <person name="Dluhosova J."/>
            <person name="Dluhos P."/>
            <person name="Patkova L."/>
            <person name="Nedelnik J."/>
            <person name="Repkova J."/>
        </authorList>
    </citation>
    <scope>NUCLEOTIDE SEQUENCE [LARGE SCALE GENOMIC DNA]</scope>
    <source>
        <strain evidence="3">cv. Tatra</strain>
        <tissue evidence="2">Young leaves</tissue>
    </source>
</reference>
<proteinExistence type="predicted"/>
<evidence type="ECO:0000259" key="1">
    <source>
        <dbReference type="PROSITE" id="PS50878"/>
    </source>
</evidence>
<dbReference type="PROSITE" id="PS50878">
    <property type="entry name" value="RT_POL"/>
    <property type="match status" value="1"/>
</dbReference>
<gene>
    <name evidence="2" type="ORF">L195_g041804</name>
</gene>
<reference evidence="2 3" key="1">
    <citation type="journal article" date="2014" name="Am. J. Bot.">
        <title>Genome assembly and annotation for red clover (Trifolium pratense; Fabaceae).</title>
        <authorList>
            <person name="Istvanek J."/>
            <person name="Jaros M."/>
            <person name="Krenek A."/>
            <person name="Repkova J."/>
        </authorList>
    </citation>
    <scope>NUCLEOTIDE SEQUENCE [LARGE SCALE GENOMIC DNA]</scope>
    <source>
        <strain evidence="3">cv. Tatra</strain>
        <tissue evidence="2">Young leaves</tissue>
    </source>
</reference>
<organism evidence="2 3">
    <name type="scientific">Trifolium pratense</name>
    <name type="common">Red clover</name>
    <dbReference type="NCBI Taxonomy" id="57577"/>
    <lineage>
        <taxon>Eukaryota</taxon>
        <taxon>Viridiplantae</taxon>
        <taxon>Streptophyta</taxon>
        <taxon>Embryophyta</taxon>
        <taxon>Tracheophyta</taxon>
        <taxon>Spermatophyta</taxon>
        <taxon>Magnoliopsida</taxon>
        <taxon>eudicotyledons</taxon>
        <taxon>Gunneridae</taxon>
        <taxon>Pentapetalae</taxon>
        <taxon>rosids</taxon>
        <taxon>fabids</taxon>
        <taxon>Fabales</taxon>
        <taxon>Fabaceae</taxon>
        <taxon>Papilionoideae</taxon>
        <taxon>50 kb inversion clade</taxon>
        <taxon>NPAAA clade</taxon>
        <taxon>Hologalegina</taxon>
        <taxon>IRL clade</taxon>
        <taxon>Trifolieae</taxon>
        <taxon>Trifolium</taxon>
    </lineage>
</organism>
<dbReference type="InterPro" id="IPR000477">
    <property type="entry name" value="RT_dom"/>
</dbReference>
<dbReference type="CDD" id="cd01650">
    <property type="entry name" value="RT_nLTR_like"/>
    <property type="match status" value="1"/>
</dbReference>
<feature type="non-terminal residue" evidence="2">
    <location>
        <position position="328"/>
    </location>
</feature>
<evidence type="ECO:0000313" key="2">
    <source>
        <dbReference type="EMBL" id="PNX85730.1"/>
    </source>
</evidence>
<name>A0A2K3M4M4_TRIPR</name>
<dbReference type="Pfam" id="PF00078">
    <property type="entry name" value="RVT_1"/>
    <property type="match status" value="1"/>
</dbReference>
<accession>A0A2K3M4M4</accession>
<sequence length="328" mass="36197">MNGDGAPGPDGFGGHFFQCYWHIVAVDVINSVQHFFINGKLLNNLNSNLLIIIPKTPGADRIENFRPIALANFQFKIITKLLADRLAIIASKIIPPQQRGFIPNRSIADCVIVVASEAINVLSKRSFAGNLALKIDIKKAFDTLDWSFLLQVLHQFGFHDNFCGWIKEIPHSARLSILINGKSVGYLLRNMASIENCARGVRQGDPLSPLLFCLVEEMVSRCLSNAQTNGSLQPMLLCRGVAVPSHVLYADDIMVFCKGTIPFTYLGCPMFVGKPEEIQFQTMADRIKVKLATYDATVHVNKNHNAIEVRCGCGGYRSSNTAAATMRT</sequence>
<feature type="domain" description="Reverse transcriptase" evidence="1">
    <location>
        <begin position="34"/>
        <end position="318"/>
    </location>
</feature>
<dbReference type="Proteomes" id="UP000236291">
    <property type="component" value="Unassembled WGS sequence"/>
</dbReference>
<dbReference type="PANTHER" id="PTHR19446">
    <property type="entry name" value="REVERSE TRANSCRIPTASES"/>
    <property type="match status" value="1"/>
</dbReference>
<dbReference type="AlphaFoldDB" id="A0A2K3M4M4"/>